<reference evidence="10" key="1">
    <citation type="submission" date="2016-10" db="EMBL/GenBank/DDBJ databases">
        <authorList>
            <person name="Varghese N."/>
            <person name="Submissions S."/>
        </authorList>
    </citation>
    <scope>NUCLEOTIDE SEQUENCE [LARGE SCALE GENOMIC DNA]</scope>
    <source>
        <strain evidence="10">CGMCC 1.10218</strain>
    </source>
</reference>
<dbReference type="OrthoDB" id="21828at2"/>
<evidence type="ECO:0000256" key="3">
    <source>
        <dbReference type="ARBA" id="ARBA00022475"/>
    </source>
</evidence>
<proteinExistence type="inferred from homology"/>
<comment type="similarity">
    <text evidence="7">Belongs to the drug/metabolite transporter (DMT) superfamily. Small multidrug resistance (SMR) (TC 2.A.7.1) family.</text>
</comment>
<keyword evidence="5 8" id="KW-1133">Transmembrane helix</keyword>
<keyword evidence="10" id="KW-1185">Reference proteome</keyword>
<organism evidence="9 10">
    <name type="scientific">Deinococcus reticulitermitis</name>
    <dbReference type="NCBI Taxonomy" id="856736"/>
    <lineage>
        <taxon>Bacteria</taxon>
        <taxon>Thermotogati</taxon>
        <taxon>Deinococcota</taxon>
        <taxon>Deinococci</taxon>
        <taxon>Deinococcales</taxon>
        <taxon>Deinococcaceae</taxon>
        <taxon>Deinococcus</taxon>
    </lineage>
</organism>
<keyword evidence="6 8" id="KW-0472">Membrane</keyword>
<sequence length="104" mass="10960">MLTGWTALLIAGIFEVGFTTALKLEQKNKNYVWLFIACAVVSFGFLEEAIKTIPLGTAYAVWTGIGAVGTTLVGIALFKDRVSPLSLALLGAATLLIVGLKVTS</sequence>
<evidence type="ECO:0000313" key="10">
    <source>
        <dbReference type="Proteomes" id="UP000199223"/>
    </source>
</evidence>
<keyword evidence="4 7" id="KW-0812">Transmembrane</keyword>
<feature type="transmembrane region" description="Helical" evidence="8">
    <location>
        <begin position="59"/>
        <end position="78"/>
    </location>
</feature>
<comment type="subcellular location">
    <subcellularLocation>
        <location evidence="1 7">Cell membrane</location>
        <topology evidence="1 7">Multi-pass membrane protein</topology>
    </subcellularLocation>
</comment>
<dbReference type="STRING" id="856736.SAMN04488058_103186"/>
<name>A0A1H6VJ23_9DEIO</name>
<keyword evidence="2" id="KW-0813">Transport</keyword>
<dbReference type="Gene3D" id="1.10.3730.20">
    <property type="match status" value="1"/>
</dbReference>
<protein>
    <submittedName>
        <fullName evidence="9">Quaternary ammonium compound-resistance protein SugE</fullName>
    </submittedName>
</protein>
<evidence type="ECO:0000313" key="9">
    <source>
        <dbReference type="EMBL" id="SEJ04573.1"/>
    </source>
</evidence>
<evidence type="ECO:0000256" key="4">
    <source>
        <dbReference type="ARBA" id="ARBA00022692"/>
    </source>
</evidence>
<evidence type="ECO:0000256" key="7">
    <source>
        <dbReference type="RuleBase" id="RU003942"/>
    </source>
</evidence>
<evidence type="ECO:0000256" key="5">
    <source>
        <dbReference type="ARBA" id="ARBA00022989"/>
    </source>
</evidence>
<feature type="transmembrane region" description="Helical" evidence="8">
    <location>
        <begin position="31"/>
        <end position="47"/>
    </location>
</feature>
<keyword evidence="3" id="KW-1003">Cell membrane</keyword>
<dbReference type="InterPro" id="IPR037185">
    <property type="entry name" value="EmrE-like"/>
</dbReference>
<dbReference type="PANTHER" id="PTHR30561:SF0">
    <property type="entry name" value="GUANIDINIUM EXPORTER"/>
    <property type="match status" value="1"/>
</dbReference>
<dbReference type="GO" id="GO:0022857">
    <property type="term" value="F:transmembrane transporter activity"/>
    <property type="evidence" value="ECO:0007669"/>
    <property type="project" value="InterPro"/>
</dbReference>
<dbReference type="PANTHER" id="PTHR30561">
    <property type="entry name" value="SMR FAMILY PROTON-DEPENDENT DRUG EFFLUX TRANSPORTER SUGE"/>
    <property type="match status" value="1"/>
</dbReference>
<evidence type="ECO:0000256" key="6">
    <source>
        <dbReference type="ARBA" id="ARBA00023136"/>
    </source>
</evidence>
<dbReference type="EMBL" id="FNZA01000003">
    <property type="protein sequence ID" value="SEJ04573.1"/>
    <property type="molecule type" value="Genomic_DNA"/>
</dbReference>
<dbReference type="InterPro" id="IPR045324">
    <property type="entry name" value="Small_multidrug_res"/>
</dbReference>
<evidence type="ECO:0000256" key="8">
    <source>
        <dbReference type="SAM" id="Phobius"/>
    </source>
</evidence>
<dbReference type="Pfam" id="PF00893">
    <property type="entry name" value="Multi_Drug_Res"/>
    <property type="match status" value="1"/>
</dbReference>
<evidence type="ECO:0000256" key="1">
    <source>
        <dbReference type="ARBA" id="ARBA00004651"/>
    </source>
</evidence>
<feature type="transmembrane region" description="Helical" evidence="8">
    <location>
        <begin position="84"/>
        <end position="103"/>
    </location>
</feature>
<dbReference type="AlphaFoldDB" id="A0A1H6VJ23"/>
<dbReference type="GO" id="GO:0005886">
    <property type="term" value="C:plasma membrane"/>
    <property type="evidence" value="ECO:0007669"/>
    <property type="project" value="UniProtKB-SubCell"/>
</dbReference>
<dbReference type="RefSeq" id="WP_092263708.1">
    <property type="nucleotide sequence ID" value="NZ_FNZA01000003.1"/>
</dbReference>
<dbReference type="SUPFAM" id="SSF103481">
    <property type="entry name" value="Multidrug resistance efflux transporter EmrE"/>
    <property type="match status" value="1"/>
</dbReference>
<evidence type="ECO:0000256" key="2">
    <source>
        <dbReference type="ARBA" id="ARBA00022448"/>
    </source>
</evidence>
<gene>
    <name evidence="9" type="ORF">SAMN04488058_103186</name>
</gene>
<dbReference type="Proteomes" id="UP000199223">
    <property type="component" value="Unassembled WGS sequence"/>
</dbReference>
<accession>A0A1H6VJ23</accession>
<dbReference type="InterPro" id="IPR000390">
    <property type="entry name" value="Small_drug/metabolite_transptr"/>
</dbReference>